<name>T1KEW5_TETUR</name>
<feature type="compositionally biased region" description="Polar residues" evidence="1">
    <location>
        <begin position="390"/>
        <end position="401"/>
    </location>
</feature>
<feature type="compositionally biased region" description="Polar residues" evidence="1">
    <location>
        <begin position="419"/>
        <end position="437"/>
    </location>
</feature>
<dbReference type="Proteomes" id="UP000015104">
    <property type="component" value="Unassembled WGS sequence"/>
</dbReference>
<keyword evidence="4" id="KW-1185">Reference proteome</keyword>
<keyword evidence="2" id="KW-1133">Transmembrane helix</keyword>
<keyword evidence="2" id="KW-0812">Transmembrane</keyword>
<feature type="transmembrane region" description="Helical" evidence="2">
    <location>
        <begin position="760"/>
        <end position="780"/>
    </location>
</feature>
<sequence>MFPVSCPTEYFTKFPSWNSHEIGKCLRYSDAEMICLFHFNNLLCVLPARQSSSIIIPCNIGCFKSLSIRSQWNLEIQFLQSYLTSSSTSKLKYNVPHVRPVIPSAASLNRLSQRINNTHGFNKSPIIPNHGDAIVSPSRILNTGDYVVPTSLSVSASSPLPSSTSSTVHFPVDNPSDKFNDQINGQVNGFISVASSVLPETLYQKTLKRQSSSASSLNGLYTLDERTPLTFSSPSPSVLPSLSESPFLSYSSSSSPALSSPLPYLPSASPTPSSLTGTTLGYHLTEDRYTSIDIRDLLRKELDERVIEQQKAKQQQHQQSTPLPSPSVNLFALLPPKKDDLDRLASFNNPNKNHGGSSPSSTNKINGITNGHSRNPPGVNILVFKPNAPSKGSNEESSNVPKNWGETFGLPPRIPLKPSNYNEPSYKNLTRSPSSPIDSRHKTFTYHRGGNANTNNNNANNHNFNNNDGFRVFSDKEGGHFGINYISRNDETGSSSIPNRGKPPTSTTTTTTTSTTPPTTHKNNVTLLAVGGSGTVIKKVSDGIDYNDLNNNNINSNRPHGNNQDRYDYDYEGHGVDINGTGTSLPDQNGPDEAFVNGEAYRLTTERLAYILIGSCCALSILCLIIVAFSIRCRDMCDEYKAWKKAEKLAMLNYRYQNSHARGRLRSGLPDTGITSGATRTGQGGVEANFFSHRALGEQDSNLSYPPIKASRPIFGPSCCCCPAPGSSASAWHGRGTETCPRGYFHPCPRGKLPLDPKELFLIHLIIIIIIILTSVLVLNLQLMDLIRKLLIMLLLHLVNHLVHKQMLNNGQTSGENDKSFNPSWLQSSIIVDELHRKHSQLVRENAKSPKTRNSDDQRYIFWSENQDRLI</sequence>
<evidence type="ECO:0000256" key="1">
    <source>
        <dbReference type="SAM" id="MobiDB-lite"/>
    </source>
</evidence>
<dbReference type="HOGENOM" id="CLU_329652_0_0_1"/>
<evidence type="ECO:0000313" key="4">
    <source>
        <dbReference type="Proteomes" id="UP000015104"/>
    </source>
</evidence>
<proteinExistence type="predicted"/>
<feature type="compositionally biased region" description="Low complexity" evidence="1">
    <location>
        <begin position="503"/>
        <end position="520"/>
    </location>
</feature>
<reference evidence="4" key="1">
    <citation type="submission" date="2011-08" db="EMBL/GenBank/DDBJ databases">
        <authorList>
            <person name="Rombauts S."/>
        </authorList>
    </citation>
    <scope>NUCLEOTIDE SEQUENCE</scope>
    <source>
        <strain evidence="4">London</strain>
    </source>
</reference>
<protein>
    <submittedName>
        <fullName evidence="3">Uncharacterized protein</fullName>
    </submittedName>
</protein>
<dbReference type="AlphaFoldDB" id="T1KEW5"/>
<evidence type="ECO:0000256" key="2">
    <source>
        <dbReference type="SAM" id="Phobius"/>
    </source>
</evidence>
<feature type="region of interest" description="Disordered" evidence="1">
    <location>
        <begin position="341"/>
        <end position="438"/>
    </location>
</feature>
<evidence type="ECO:0000313" key="3">
    <source>
        <dbReference type="EnsemblMetazoa" id="tetur10g00990.1"/>
    </source>
</evidence>
<dbReference type="EMBL" id="CAEY01000030">
    <property type="status" value="NOT_ANNOTATED_CDS"/>
    <property type="molecule type" value="Genomic_DNA"/>
</dbReference>
<accession>T1KEW5</accession>
<reference evidence="3" key="2">
    <citation type="submission" date="2015-06" db="UniProtKB">
        <authorList>
            <consortium name="EnsemblMetazoa"/>
        </authorList>
    </citation>
    <scope>IDENTIFICATION</scope>
</reference>
<keyword evidence="2" id="KW-0472">Membrane</keyword>
<feature type="region of interest" description="Disordered" evidence="1">
    <location>
        <begin position="308"/>
        <end position="328"/>
    </location>
</feature>
<feature type="transmembrane region" description="Helical" evidence="2">
    <location>
        <begin position="608"/>
        <end position="631"/>
    </location>
</feature>
<feature type="region of interest" description="Disordered" evidence="1">
    <location>
        <begin position="484"/>
        <end position="525"/>
    </location>
</feature>
<dbReference type="EnsemblMetazoa" id="tetur10g00990.1">
    <property type="protein sequence ID" value="tetur10g00990.1"/>
    <property type="gene ID" value="tetur10g00990"/>
</dbReference>
<organism evidence="3 4">
    <name type="scientific">Tetranychus urticae</name>
    <name type="common">Two-spotted spider mite</name>
    <dbReference type="NCBI Taxonomy" id="32264"/>
    <lineage>
        <taxon>Eukaryota</taxon>
        <taxon>Metazoa</taxon>
        <taxon>Ecdysozoa</taxon>
        <taxon>Arthropoda</taxon>
        <taxon>Chelicerata</taxon>
        <taxon>Arachnida</taxon>
        <taxon>Acari</taxon>
        <taxon>Acariformes</taxon>
        <taxon>Trombidiformes</taxon>
        <taxon>Prostigmata</taxon>
        <taxon>Eleutherengona</taxon>
        <taxon>Raphignathae</taxon>
        <taxon>Tetranychoidea</taxon>
        <taxon>Tetranychidae</taxon>
        <taxon>Tetranychus</taxon>
    </lineage>
</organism>
<feature type="compositionally biased region" description="Polar residues" evidence="1">
    <location>
        <begin position="346"/>
        <end position="373"/>
    </location>
</feature>